<feature type="domain" description="HTH cro/C1-type" evidence="2">
    <location>
        <begin position="18"/>
        <end position="72"/>
    </location>
</feature>
<keyword evidence="1" id="KW-0238">DNA-binding</keyword>
<dbReference type="InterPro" id="IPR010982">
    <property type="entry name" value="Lambda_DNA-bd_dom_sf"/>
</dbReference>
<sequence length="85" mass="9657">MNSRLHRGMIKKEIGAELRRMRVEHGLTQEALSHNADISISFLKKLEAGNKQPSALTLFKLSRALETTPDKLILPTYQKWLEAEG</sequence>
<dbReference type="InterPro" id="IPR050807">
    <property type="entry name" value="TransReg_Diox_bact_type"/>
</dbReference>
<dbReference type="SMART" id="SM00530">
    <property type="entry name" value="HTH_XRE"/>
    <property type="match status" value="1"/>
</dbReference>
<organism evidence="3 4">
    <name type="scientific">Paremcibacter congregatus</name>
    <dbReference type="NCBI Taxonomy" id="2043170"/>
    <lineage>
        <taxon>Bacteria</taxon>
        <taxon>Pseudomonadati</taxon>
        <taxon>Pseudomonadota</taxon>
        <taxon>Alphaproteobacteria</taxon>
        <taxon>Emcibacterales</taxon>
        <taxon>Emcibacteraceae</taxon>
        <taxon>Paremcibacter</taxon>
    </lineage>
</organism>
<dbReference type="Proteomes" id="UP000229730">
    <property type="component" value="Unassembled WGS sequence"/>
</dbReference>
<keyword evidence="4" id="KW-1185">Reference proteome</keyword>
<dbReference type="PANTHER" id="PTHR46797:SF1">
    <property type="entry name" value="METHYLPHOSPHONATE SYNTHASE"/>
    <property type="match status" value="1"/>
</dbReference>
<accession>A0A2G4YU92</accession>
<name>A0A2G4YU92_9PROT</name>
<evidence type="ECO:0000313" key="3">
    <source>
        <dbReference type="EMBL" id="PHZ85895.1"/>
    </source>
</evidence>
<dbReference type="Pfam" id="PF01381">
    <property type="entry name" value="HTH_3"/>
    <property type="match status" value="1"/>
</dbReference>
<dbReference type="GO" id="GO:0003700">
    <property type="term" value="F:DNA-binding transcription factor activity"/>
    <property type="evidence" value="ECO:0007669"/>
    <property type="project" value="TreeGrafter"/>
</dbReference>
<dbReference type="AlphaFoldDB" id="A0A2G4YU92"/>
<comment type="caution">
    <text evidence="3">The sequence shown here is derived from an EMBL/GenBank/DDBJ whole genome shotgun (WGS) entry which is preliminary data.</text>
</comment>
<evidence type="ECO:0000259" key="2">
    <source>
        <dbReference type="PROSITE" id="PS50943"/>
    </source>
</evidence>
<protein>
    <submittedName>
        <fullName evidence="3">Transcriptional regulator</fullName>
    </submittedName>
</protein>
<dbReference type="CDD" id="cd00093">
    <property type="entry name" value="HTH_XRE"/>
    <property type="match status" value="1"/>
</dbReference>
<evidence type="ECO:0000313" key="4">
    <source>
        <dbReference type="Proteomes" id="UP000229730"/>
    </source>
</evidence>
<dbReference type="EMBL" id="PDEM01000009">
    <property type="protein sequence ID" value="PHZ85895.1"/>
    <property type="molecule type" value="Genomic_DNA"/>
</dbReference>
<dbReference type="PROSITE" id="PS50943">
    <property type="entry name" value="HTH_CROC1"/>
    <property type="match status" value="1"/>
</dbReference>
<dbReference type="GO" id="GO:0005829">
    <property type="term" value="C:cytosol"/>
    <property type="evidence" value="ECO:0007669"/>
    <property type="project" value="TreeGrafter"/>
</dbReference>
<dbReference type="PANTHER" id="PTHR46797">
    <property type="entry name" value="HTH-TYPE TRANSCRIPTIONAL REGULATOR"/>
    <property type="match status" value="1"/>
</dbReference>
<reference evidence="3 4" key="1">
    <citation type="submission" date="2017-10" db="EMBL/GenBank/DDBJ databases">
        <title>Frigbacter circumglobatus gen. nov. sp. nov., isolated from sediment cultured in situ.</title>
        <authorList>
            <person name="Zhao Z."/>
        </authorList>
    </citation>
    <scope>NUCLEOTIDE SEQUENCE [LARGE SCALE GENOMIC DNA]</scope>
    <source>
        <strain evidence="3 4">ZYL</strain>
    </source>
</reference>
<dbReference type="InParanoid" id="A0A2G4YU92"/>
<dbReference type="OrthoDB" id="2986852at2"/>
<dbReference type="SUPFAM" id="SSF47413">
    <property type="entry name" value="lambda repressor-like DNA-binding domains"/>
    <property type="match status" value="1"/>
</dbReference>
<dbReference type="Gene3D" id="1.10.260.40">
    <property type="entry name" value="lambda repressor-like DNA-binding domains"/>
    <property type="match status" value="1"/>
</dbReference>
<dbReference type="InterPro" id="IPR001387">
    <property type="entry name" value="Cro/C1-type_HTH"/>
</dbReference>
<dbReference type="GO" id="GO:0003677">
    <property type="term" value="F:DNA binding"/>
    <property type="evidence" value="ECO:0007669"/>
    <property type="project" value="UniProtKB-KW"/>
</dbReference>
<gene>
    <name evidence="3" type="ORF">CRD36_04255</name>
</gene>
<proteinExistence type="predicted"/>
<evidence type="ECO:0000256" key="1">
    <source>
        <dbReference type="ARBA" id="ARBA00023125"/>
    </source>
</evidence>